<organism evidence="2 3">
    <name type="scientific">Cohnella cholangitidis</name>
    <dbReference type="NCBI Taxonomy" id="2598458"/>
    <lineage>
        <taxon>Bacteria</taxon>
        <taxon>Bacillati</taxon>
        <taxon>Bacillota</taxon>
        <taxon>Bacilli</taxon>
        <taxon>Bacillales</taxon>
        <taxon>Paenibacillaceae</taxon>
        <taxon>Cohnella</taxon>
    </lineage>
</organism>
<reference evidence="2 3" key="1">
    <citation type="submission" date="2019-07" db="EMBL/GenBank/DDBJ databases">
        <authorList>
            <person name="Kim J.K."/>
            <person name="Cheong H.-M."/>
            <person name="Choi Y."/>
            <person name="Hwang K.J."/>
            <person name="Lee S."/>
            <person name="Choi C."/>
        </authorList>
    </citation>
    <scope>NUCLEOTIDE SEQUENCE [LARGE SCALE GENOMIC DNA]</scope>
    <source>
        <strain evidence="2 3">KS 22</strain>
    </source>
</reference>
<protein>
    <submittedName>
        <fullName evidence="2">Acyl carrier protein</fullName>
    </submittedName>
</protein>
<evidence type="ECO:0000313" key="3">
    <source>
        <dbReference type="Proteomes" id="UP000515679"/>
    </source>
</evidence>
<dbReference type="AlphaFoldDB" id="A0A7G5BV19"/>
<proteinExistence type="predicted"/>
<sequence>MTDELRIQTASVLSEVLKVPVLPDDNPTREQLANWDSLNHMELILRLEEHFQVRFNGKEVAEIQSLDDLIHIIGVKL</sequence>
<dbReference type="SUPFAM" id="SSF47336">
    <property type="entry name" value="ACP-like"/>
    <property type="match status" value="1"/>
</dbReference>
<dbReference type="Proteomes" id="UP000515679">
    <property type="component" value="Chromosome"/>
</dbReference>
<evidence type="ECO:0000313" key="2">
    <source>
        <dbReference type="EMBL" id="QMV40803.1"/>
    </source>
</evidence>
<dbReference type="Gene3D" id="1.10.1200.10">
    <property type="entry name" value="ACP-like"/>
    <property type="match status" value="1"/>
</dbReference>
<dbReference type="RefSeq" id="WP_182302160.1">
    <property type="nucleotide sequence ID" value="NZ_CP041969.1"/>
</dbReference>
<dbReference type="Pfam" id="PF00550">
    <property type="entry name" value="PP-binding"/>
    <property type="match status" value="1"/>
</dbReference>
<gene>
    <name evidence="2" type="ORF">FPL14_05970</name>
</gene>
<feature type="domain" description="Carrier" evidence="1">
    <location>
        <begin position="1"/>
        <end position="77"/>
    </location>
</feature>
<accession>A0A7G5BV19</accession>
<dbReference type="EMBL" id="CP041969">
    <property type="protein sequence ID" value="QMV40803.1"/>
    <property type="molecule type" value="Genomic_DNA"/>
</dbReference>
<dbReference type="PROSITE" id="PS50075">
    <property type="entry name" value="CARRIER"/>
    <property type="match status" value="1"/>
</dbReference>
<dbReference type="InterPro" id="IPR009081">
    <property type="entry name" value="PP-bd_ACP"/>
</dbReference>
<dbReference type="KEGG" id="cchl:FPL14_05970"/>
<keyword evidence="3" id="KW-1185">Reference proteome</keyword>
<evidence type="ECO:0000259" key="1">
    <source>
        <dbReference type="PROSITE" id="PS50075"/>
    </source>
</evidence>
<name>A0A7G5BV19_9BACL</name>
<dbReference type="InterPro" id="IPR036736">
    <property type="entry name" value="ACP-like_sf"/>
</dbReference>